<reference evidence="2" key="2">
    <citation type="submission" date="2025-09" db="UniProtKB">
        <authorList>
            <consortium name="Ensembl"/>
        </authorList>
    </citation>
    <scope>IDENTIFICATION</scope>
</reference>
<feature type="compositionally biased region" description="Pro residues" evidence="1">
    <location>
        <begin position="1"/>
        <end position="13"/>
    </location>
</feature>
<name>A0A8C4R4C1_EPTBU</name>
<evidence type="ECO:0000313" key="3">
    <source>
        <dbReference type="Proteomes" id="UP000694388"/>
    </source>
</evidence>
<dbReference type="AlphaFoldDB" id="A0A8C4R4C1"/>
<dbReference type="PRINTS" id="PR02040">
    <property type="entry name" value="CDK2IP"/>
</dbReference>
<proteinExistence type="predicted"/>
<dbReference type="Ensembl" id="ENSEBUT00000025694.1">
    <property type="protein sequence ID" value="ENSEBUP00000025118.1"/>
    <property type="gene ID" value="ENSEBUG00000015489.1"/>
</dbReference>
<protein>
    <submittedName>
        <fullName evidence="2">Uncharacterized protein</fullName>
    </submittedName>
</protein>
<dbReference type="InterPro" id="IPR023250">
    <property type="entry name" value="Cyclin-dep_Kinase_2_interact"/>
</dbReference>
<reference evidence="2" key="1">
    <citation type="submission" date="2025-08" db="UniProtKB">
        <authorList>
            <consortium name="Ensembl"/>
        </authorList>
    </citation>
    <scope>IDENTIFICATION</scope>
</reference>
<organism evidence="2 3">
    <name type="scientific">Eptatretus burgeri</name>
    <name type="common">Inshore hagfish</name>
    <dbReference type="NCBI Taxonomy" id="7764"/>
    <lineage>
        <taxon>Eukaryota</taxon>
        <taxon>Metazoa</taxon>
        <taxon>Chordata</taxon>
        <taxon>Craniata</taxon>
        <taxon>Vertebrata</taxon>
        <taxon>Cyclostomata</taxon>
        <taxon>Myxini</taxon>
        <taxon>Myxiniformes</taxon>
        <taxon>Myxinidae</taxon>
        <taxon>Eptatretinae</taxon>
        <taxon>Eptatretus</taxon>
    </lineage>
</organism>
<evidence type="ECO:0000256" key="1">
    <source>
        <dbReference type="SAM" id="MobiDB-lite"/>
    </source>
</evidence>
<sequence>THSPTPPHFPTPPGRAVSEPSARKIKDSAADLYNLTSRWQRISGEGFTIASRIAKKCISTSVEEETKEEQNFIIFMILAEGTAHYMLETFAVARLKRHQFSPLRLFVFPDLVARNVLGTYEKEMALRRLIASDLAHVSSRAAAMVLLSCWLYEPHISPHTAFDLQSMLLETGYQLPTQQ</sequence>
<feature type="region of interest" description="Disordered" evidence="1">
    <location>
        <begin position="1"/>
        <end position="20"/>
    </location>
</feature>
<accession>A0A8C4R4C1</accession>
<evidence type="ECO:0000313" key="2">
    <source>
        <dbReference type="Ensembl" id="ENSEBUP00000025118.1"/>
    </source>
</evidence>
<dbReference type="Proteomes" id="UP000694388">
    <property type="component" value="Unplaced"/>
</dbReference>
<keyword evidence="3" id="KW-1185">Reference proteome</keyword>